<dbReference type="InterPro" id="IPR050490">
    <property type="entry name" value="Bact_solute-bd_prot1"/>
</dbReference>
<feature type="chain" id="PRO_5039663302" evidence="2">
    <location>
        <begin position="22"/>
        <end position="586"/>
    </location>
</feature>
<evidence type="ECO:0000256" key="2">
    <source>
        <dbReference type="SAM" id="SignalP"/>
    </source>
</evidence>
<name>A0A1M7SAY1_9FIRM</name>
<protein>
    <submittedName>
        <fullName evidence="3">Putative aldouronate transport system substrate-binding protein</fullName>
    </submittedName>
</protein>
<dbReference type="EMBL" id="FRDH01000005">
    <property type="protein sequence ID" value="SHN55691.1"/>
    <property type="molecule type" value="Genomic_DNA"/>
</dbReference>
<organism evidence="3 4">
    <name type="scientific">Butyrivibrio hungatei DSM 14810</name>
    <dbReference type="NCBI Taxonomy" id="1121132"/>
    <lineage>
        <taxon>Bacteria</taxon>
        <taxon>Bacillati</taxon>
        <taxon>Bacillota</taxon>
        <taxon>Clostridia</taxon>
        <taxon>Lachnospirales</taxon>
        <taxon>Lachnospiraceae</taxon>
        <taxon>Butyrivibrio</taxon>
    </lineage>
</organism>
<dbReference type="PROSITE" id="PS51257">
    <property type="entry name" value="PROKAR_LIPOPROTEIN"/>
    <property type="match status" value="1"/>
</dbReference>
<keyword evidence="1 2" id="KW-0732">Signal</keyword>
<dbReference type="Proteomes" id="UP000184097">
    <property type="component" value="Unassembled WGS sequence"/>
</dbReference>
<feature type="signal peptide" evidence="2">
    <location>
        <begin position="1"/>
        <end position="21"/>
    </location>
</feature>
<dbReference type="RefSeq" id="WP_072702224.1">
    <property type="nucleotide sequence ID" value="NZ_FRDH01000005.1"/>
</dbReference>
<dbReference type="AlphaFoldDB" id="A0A1M7SAY1"/>
<dbReference type="Gene3D" id="3.40.190.10">
    <property type="entry name" value="Periplasmic binding protein-like II"/>
    <property type="match status" value="2"/>
</dbReference>
<accession>A0A1M7SAY1</accession>
<evidence type="ECO:0000313" key="3">
    <source>
        <dbReference type="EMBL" id="SHN55691.1"/>
    </source>
</evidence>
<dbReference type="SUPFAM" id="SSF53850">
    <property type="entry name" value="Periplasmic binding protein-like II"/>
    <property type="match status" value="1"/>
</dbReference>
<dbReference type="PANTHER" id="PTHR43649">
    <property type="entry name" value="ARABINOSE-BINDING PROTEIN-RELATED"/>
    <property type="match status" value="1"/>
</dbReference>
<proteinExistence type="predicted"/>
<gene>
    <name evidence="3" type="ORF">SAMN02745247_01426</name>
</gene>
<reference evidence="3 4" key="1">
    <citation type="submission" date="2016-12" db="EMBL/GenBank/DDBJ databases">
        <authorList>
            <person name="Song W.-J."/>
            <person name="Kurnit D.M."/>
        </authorList>
    </citation>
    <scope>NUCLEOTIDE SEQUENCE [LARGE SCALE GENOMIC DNA]</scope>
    <source>
        <strain evidence="3 4">DSM 14810</strain>
    </source>
</reference>
<evidence type="ECO:0000256" key="1">
    <source>
        <dbReference type="ARBA" id="ARBA00022729"/>
    </source>
</evidence>
<dbReference type="PANTHER" id="PTHR43649:SF33">
    <property type="entry name" value="POLYGALACTURONAN_RHAMNOGALACTURONAN-BINDING PROTEIN YTCQ"/>
    <property type="match status" value="1"/>
</dbReference>
<evidence type="ECO:0000313" key="4">
    <source>
        <dbReference type="Proteomes" id="UP000184097"/>
    </source>
</evidence>
<sequence length="586" mass="65674">MKKKLMGKRLMAAGLSVGLVAGMLCGCGAKSTGGNEQAKSEEVSDALKFDSVSDVKFPLAEKVELTCFVYATTTGGGTYQDNYVTDWIEEKTNVHLNFVYDVDGDDAKTKLNLIMTDPDTIPDLFLATNWTKSELQSYGQQGLLIPLDDYLKDCPNWNRLNEESPLRKGDLVMSDGKIYTYGDDNECFHTHFQNRMYIYKPWVEKLNDGKIPQTTDEMYEFLKKVKTEDPNGNGKADEIPMTGMIGGWATDPTVWMVNSFVECNNPLSNTNPTVAAGLVVNDGKIEYSVMKDEYKEAFRFMSKLYKEGLLDNQTFTQDNNQFQATLSNEDHLVAMYSAGGPQNDEFWKNQDGEWQDWEVMEPVEGPGGVRFAARNADNYFGSCIGSVSVNCKYPEIAVALMDFMASEEASLVQANGPEGIGWDYTTEGSSLSGGTPTYKTYDIPDDFDWVGAGFKDYTGKKVTYVSDAMIRCSTSKFRGDMQVEDPSHDGEYFLQAAAEKYSKFDPGEDTLVPNLVFEGQDAQTISELTLTIGDYVNQATVQFITGDMDVDKDWETYISKLESMGVDNYVSLYQKYYDKYMENIEK</sequence>